<dbReference type="EMBL" id="UOFG01000079">
    <property type="protein sequence ID" value="VAW59395.1"/>
    <property type="molecule type" value="Genomic_DNA"/>
</dbReference>
<organism evidence="1">
    <name type="scientific">hydrothermal vent metagenome</name>
    <dbReference type="NCBI Taxonomy" id="652676"/>
    <lineage>
        <taxon>unclassified sequences</taxon>
        <taxon>metagenomes</taxon>
        <taxon>ecological metagenomes</taxon>
    </lineage>
</organism>
<proteinExistence type="predicted"/>
<reference evidence="1" key="1">
    <citation type="submission" date="2018-06" db="EMBL/GenBank/DDBJ databases">
        <authorList>
            <person name="Zhirakovskaya E."/>
        </authorList>
    </citation>
    <scope>NUCLEOTIDE SEQUENCE</scope>
</reference>
<dbReference type="InterPro" id="IPR036624">
    <property type="entry name" value="Hcp1-lik_sf"/>
</dbReference>
<accession>A0A3B0WTS3</accession>
<dbReference type="Gene3D" id="2.30.110.20">
    <property type="entry name" value="Hcp1-like"/>
    <property type="match status" value="1"/>
</dbReference>
<dbReference type="Pfam" id="PF05638">
    <property type="entry name" value="T6SS_HCP"/>
    <property type="match status" value="1"/>
</dbReference>
<dbReference type="InterPro" id="IPR008514">
    <property type="entry name" value="T6SS_Hcp"/>
</dbReference>
<evidence type="ECO:0000313" key="1">
    <source>
        <dbReference type="EMBL" id="VAW59395.1"/>
    </source>
</evidence>
<sequence length="160" mass="17416">MAIYIEYDGIEGDVTADGYAKHFAVEDFSFGVGRAISMESGNMANRESTRPSLSEVVVTKELDKSSASLFSQSVTGTKGTTVKIKFVRTGEKKIEKYLELELKNVLVSSYSVTANSEGMPTESLSLSYTEVLVSHFVFDGANANGTPYRHAYSLEKGKSV</sequence>
<name>A0A3B0WTS3_9ZZZZ</name>
<dbReference type="PANTHER" id="PTHR36152">
    <property type="entry name" value="CYTOPLASMIC PROTEIN-RELATED"/>
    <property type="match status" value="1"/>
</dbReference>
<dbReference type="SUPFAM" id="SSF141452">
    <property type="entry name" value="Hcp1-like"/>
    <property type="match status" value="1"/>
</dbReference>
<protein>
    <recommendedName>
        <fullName evidence="2">Cytoplasmic protein USSDB7A</fullName>
    </recommendedName>
</protein>
<gene>
    <name evidence="1" type="ORF">MNBD_GAMMA11-1111</name>
</gene>
<dbReference type="InterPro" id="IPR053165">
    <property type="entry name" value="HSI-I_assembly_Hcp1"/>
</dbReference>
<evidence type="ECO:0008006" key="2">
    <source>
        <dbReference type="Google" id="ProtNLM"/>
    </source>
</evidence>
<dbReference type="AlphaFoldDB" id="A0A3B0WTS3"/>
<dbReference type="PANTHER" id="PTHR36152:SF1">
    <property type="entry name" value="UBIQUITIN-LIKE DOMAIN-CONTAINING PROTEIN"/>
    <property type="match status" value="1"/>
</dbReference>